<evidence type="ECO:0000256" key="11">
    <source>
        <dbReference type="ARBA" id="ARBA00023054"/>
    </source>
</evidence>
<dbReference type="Proteomes" id="UP001211065">
    <property type="component" value="Unassembled WGS sequence"/>
</dbReference>
<evidence type="ECO:0000256" key="7">
    <source>
        <dbReference type="ARBA" id="ARBA00022771"/>
    </source>
</evidence>
<feature type="non-terminal residue" evidence="17">
    <location>
        <position position="767"/>
    </location>
</feature>
<evidence type="ECO:0000256" key="13">
    <source>
        <dbReference type="PROSITE-ProRule" id="PRU00175"/>
    </source>
</evidence>
<keyword evidence="12 14" id="KW-0539">Nucleus</keyword>
<feature type="coiled-coil region" evidence="15">
    <location>
        <begin position="337"/>
        <end position="374"/>
    </location>
</feature>
<dbReference type="InterPro" id="IPR013956">
    <property type="entry name" value="E3_ubiquit_lig_Bre1"/>
</dbReference>
<evidence type="ECO:0000256" key="8">
    <source>
        <dbReference type="ARBA" id="ARBA00022786"/>
    </source>
</evidence>
<keyword evidence="7 13" id="KW-0863">Zinc-finger</keyword>
<organism evidence="17 18">
    <name type="scientific">Clydaea vesicula</name>
    <dbReference type="NCBI Taxonomy" id="447962"/>
    <lineage>
        <taxon>Eukaryota</taxon>
        <taxon>Fungi</taxon>
        <taxon>Fungi incertae sedis</taxon>
        <taxon>Chytridiomycota</taxon>
        <taxon>Chytridiomycota incertae sedis</taxon>
        <taxon>Chytridiomycetes</taxon>
        <taxon>Lobulomycetales</taxon>
        <taxon>Lobulomycetaceae</taxon>
        <taxon>Clydaea</taxon>
    </lineage>
</organism>
<comment type="similarity">
    <text evidence="4 14">Belongs to the BRE1 family.</text>
</comment>
<dbReference type="EMBL" id="JADGJW010001118">
    <property type="protein sequence ID" value="KAJ3206515.1"/>
    <property type="molecule type" value="Genomic_DNA"/>
</dbReference>
<evidence type="ECO:0000256" key="14">
    <source>
        <dbReference type="RuleBase" id="RU365038"/>
    </source>
</evidence>
<dbReference type="PANTHER" id="PTHR23163:SF0">
    <property type="entry name" value="E3 UBIQUITIN-PROTEIN LIGASE BRE1"/>
    <property type="match status" value="1"/>
</dbReference>
<keyword evidence="6 14" id="KW-0479">Metal-binding</keyword>
<evidence type="ECO:0000256" key="3">
    <source>
        <dbReference type="ARBA" id="ARBA00004906"/>
    </source>
</evidence>
<evidence type="ECO:0000256" key="9">
    <source>
        <dbReference type="ARBA" id="ARBA00022833"/>
    </source>
</evidence>
<dbReference type="InterPro" id="IPR018957">
    <property type="entry name" value="Znf_C3HC4_RING-type"/>
</dbReference>
<comment type="caution">
    <text evidence="17">The sequence shown here is derived from an EMBL/GenBank/DDBJ whole genome shotgun (WGS) entry which is preliminary data.</text>
</comment>
<reference evidence="17" key="1">
    <citation type="submission" date="2020-05" db="EMBL/GenBank/DDBJ databases">
        <title>Phylogenomic resolution of chytrid fungi.</title>
        <authorList>
            <person name="Stajich J.E."/>
            <person name="Amses K."/>
            <person name="Simmons R."/>
            <person name="Seto K."/>
            <person name="Myers J."/>
            <person name="Bonds A."/>
            <person name="Quandt C.A."/>
            <person name="Barry K."/>
            <person name="Liu P."/>
            <person name="Grigoriev I."/>
            <person name="Longcore J.E."/>
            <person name="James T.Y."/>
        </authorList>
    </citation>
    <scope>NUCLEOTIDE SEQUENCE</scope>
    <source>
        <strain evidence="17">JEL0476</strain>
    </source>
</reference>
<accession>A0AAD5XST4</accession>
<dbReference type="EC" id="2.3.2.27" evidence="14"/>
<evidence type="ECO:0000256" key="6">
    <source>
        <dbReference type="ARBA" id="ARBA00022723"/>
    </source>
</evidence>
<dbReference type="SUPFAM" id="SSF57850">
    <property type="entry name" value="RING/U-box"/>
    <property type="match status" value="1"/>
</dbReference>
<dbReference type="PROSITE" id="PS00518">
    <property type="entry name" value="ZF_RING_1"/>
    <property type="match status" value="1"/>
</dbReference>
<keyword evidence="11 14" id="KW-0175">Coiled coil</keyword>
<keyword evidence="8 14" id="KW-0833">Ubl conjugation pathway</keyword>
<dbReference type="PROSITE" id="PS50089">
    <property type="entry name" value="ZF_RING_2"/>
    <property type="match status" value="1"/>
</dbReference>
<dbReference type="GO" id="GO:0006325">
    <property type="term" value="P:chromatin organization"/>
    <property type="evidence" value="ECO:0007669"/>
    <property type="project" value="UniProtKB-KW"/>
</dbReference>
<dbReference type="InterPro" id="IPR013083">
    <property type="entry name" value="Znf_RING/FYVE/PHD"/>
</dbReference>
<feature type="coiled-coil region" evidence="15">
    <location>
        <begin position="1"/>
        <end position="28"/>
    </location>
</feature>
<dbReference type="GO" id="GO:0008270">
    <property type="term" value="F:zinc ion binding"/>
    <property type="evidence" value="ECO:0007669"/>
    <property type="project" value="UniProtKB-KW"/>
</dbReference>
<evidence type="ECO:0000256" key="15">
    <source>
        <dbReference type="SAM" id="Coils"/>
    </source>
</evidence>
<feature type="coiled-coil region" evidence="15">
    <location>
        <begin position="230"/>
        <end position="296"/>
    </location>
</feature>
<feature type="coiled-coil region" evidence="15">
    <location>
        <begin position="148"/>
        <end position="182"/>
    </location>
</feature>
<comment type="pathway">
    <text evidence="3 14">Protein modification; protein ubiquitination.</text>
</comment>
<dbReference type="InterPro" id="IPR001841">
    <property type="entry name" value="Znf_RING"/>
</dbReference>
<protein>
    <recommendedName>
        <fullName evidence="14">E3 ubiquitin protein ligase</fullName>
        <ecNumber evidence="14">2.3.2.27</ecNumber>
    </recommendedName>
</protein>
<name>A0AAD5XST4_9FUNG</name>
<dbReference type="GO" id="GO:0016567">
    <property type="term" value="P:protein ubiquitination"/>
    <property type="evidence" value="ECO:0007669"/>
    <property type="project" value="UniProtKB-UniRule"/>
</dbReference>
<evidence type="ECO:0000313" key="17">
    <source>
        <dbReference type="EMBL" id="KAJ3206515.1"/>
    </source>
</evidence>
<dbReference type="GO" id="GO:0061630">
    <property type="term" value="F:ubiquitin protein ligase activity"/>
    <property type="evidence" value="ECO:0007669"/>
    <property type="project" value="UniProtKB-EC"/>
</dbReference>
<keyword evidence="18" id="KW-1185">Reference proteome</keyword>
<dbReference type="AlphaFoldDB" id="A0AAD5XST4"/>
<evidence type="ECO:0000256" key="12">
    <source>
        <dbReference type="ARBA" id="ARBA00023242"/>
    </source>
</evidence>
<keyword evidence="9 14" id="KW-0862">Zinc</keyword>
<dbReference type="Gene3D" id="3.30.40.10">
    <property type="entry name" value="Zinc/RING finger domain, C3HC4 (zinc finger)"/>
    <property type="match status" value="1"/>
</dbReference>
<feature type="domain" description="RING-type" evidence="16">
    <location>
        <begin position="729"/>
        <end position="756"/>
    </location>
</feature>
<evidence type="ECO:0000256" key="4">
    <source>
        <dbReference type="ARBA" id="ARBA00005555"/>
    </source>
</evidence>
<evidence type="ECO:0000259" key="16">
    <source>
        <dbReference type="PROSITE" id="PS50089"/>
    </source>
</evidence>
<evidence type="ECO:0000256" key="10">
    <source>
        <dbReference type="ARBA" id="ARBA00022853"/>
    </source>
</evidence>
<dbReference type="Pfam" id="PF08647">
    <property type="entry name" value="BRE1"/>
    <property type="match status" value="1"/>
</dbReference>
<evidence type="ECO:0000256" key="2">
    <source>
        <dbReference type="ARBA" id="ARBA00004123"/>
    </source>
</evidence>
<keyword evidence="10 14" id="KW-0156">Chromatin regulator</keyword>
<gene>
    <name evidence="17" type="primary">BRE1</name>
    <name evidence="17" type="ORF">HK099_000509</name>
</gene>
<dbReference type="InterPro" id="IPR017907">
    <property type="entry name" value="Znf_RING_CS"/>
</dbReference>
<keyword evidence="5 14" id="KW-0808">Transferase</keyword>
<dbReference type="PANTHER" id="PTHR23163">
    <property type="entry name" value="RING FINGER PROTEIN-RELATED"/>
    <property type="match status" value="1"/>
</dbReference>
<comment type="catalytic activity">
    <reaction evidence="1 14">
        <text>S-ubiquitinyl-[E2 ubiquitin-conjugating enzyme]-L-cysteine + [acceptor protein]-L-lysine = [E2 ubiquitin-conjugating enzyme]-L-cysteine + N(6)-ubiquitinyl-[acceptor protein]-L-lysine.</text>
        <dbReference type="EC" id="2.3.2.27"/>
    </reaction>
</comment>
<sequence>MKEYRRSNYDLETKVNSLEDNLEMKTNQLNTVYKHWIVLLTELNLSLPKLSDCNDLESALGFNDLFLKEISKFTDIEKESFKNDIDILLEKNWKKFRKNLEDVIATKSLKSESNAMEVKFDKLKSKYHKATTEMATLKPELLQKEEQIKKLTGDLDQVGLKLQRKEKKIDRLQLYIKDLLKNQSSGQLTTEDTKNLVNSETKDQDLKDVSLNNAKVEEFEILSNMRLKEIEQLRSEKTLAIQQADHYKTQLIGFEDRDPSLFATLQIQVDELKKTNADLKERCATYEKNNTAFESERRKFKEIMMLEEKTRLNEHKKYLDFQNQENNHLRTSRDEAVNQLQLEQSKLQVEFDQINELRILANSRKDRIKALESECRRMKLACAQECSDKELIQFFLEKGVDASIYENLKSKLAECEKKCRENELLIKSFEKDSAEKDIILENASLKSKIGDLEENLKKLKNFYEINFEENEIKDLLKSLHKKPTPNDEDLILKSLSLNFKKEKLRREDLEAKNIILEKSKEVFCQEINSLVSGFSTLEEQNTRKVLNLTEKETQIAKLNTDKAELSVKVRDCKKREENLNNQLTNLKKMMEKQLESIRNAEEREKLLTHQIQLLEKTVIVENQSVDVYKQKLDQANLSFKELQVNVEKLTLRLNEITAILHEKTKIVNLEQGEKNRLKEELEIKKKNLELLEKKNLGLHQELNGGNNNSTSAEIMELKEQLDDYKKSHVLLRCMHTFCKGCVDNLTQSRQRKCPTCGLVFSLSDIKE</sequence>
<dbReference type="Pfam" id="PF00097">
    <property type="entry name" value="zf-C3HC4"/>
    <property type="match status" value="1"/>
</dbReference>
<evidence type="ECO:0000256" key="5">
    <source>
        <dbReference type="ARBA" id="ARBA00022679"/>
    </source>
</evidence>
<comment type="subcellular location">
    <subcellularLocation>
        <location evidence="2 14">Nucleus</location>
    </subcellularLocation>
</comment>
<evidence type="ECO:0000313" key="18">
    <source>
        <dbReference type="Proteomes" id="UP001211065"/>
    </source>
</evidence>
<dbReference type="GO" id="GO:0005634">
    <property type="term" value="C:nucleus"/>
    <property type="evidence" value="ECO:0007669"/>
    <property type="project" value="UniProtKB-SubCell"/>
</dbReference>
<dbReference type="GO" id="GO:0033503">
    <property type="term" value="C:HULC complex"/>
    <property type="evidence" value="ECO:0007669"/>
    <property type="project" value="TreeGrafter"/>
</dbReference>
<feature type="coiled-coil region" evidence="15">
    <location>
        <begin position="548"/>
        <end position="727"/>
    </location>
</feature>
<proteinExistence type="inferred from homology"/>
<evidence type="ECO:0000256" key="1">
    <source>
        <dbReference type="ARBA" id="ARBA00000900"/>
    </source>
</evidence>
<feature type="coiled-coil region" evidence="15">
    <location>
        <begin position="405"/>
        <end position="462"/>
    </location>
</feature>